<proteinExistence type="inferred from homology"/>
<organism evidence="6 7">
    <name type="scientific">Shimia abyssi</name>
    <dbReference type="NCBI Taxonomy" id="1662395"/>
    <lineage>
        <taxon>Bacteria</taxon>
        <taxon>Pseudomonadati</taxon>
        <taxon>Pseudomonadota</taxon>
        <taxon>Alphaproteobacteria</taxon>
        <taxon>Rhodobacterales</taxon>
        <taxon>Roseobacteraceae</taxon>
    </lineage>
</organism>
<sequence>MKVSHLNAWRAVEAVLRLGSVSEAAQEQGVTTAAIGARIRELERRLDRPLFRREGRGLVPLAQTRDVAGRLSDAMHAIANVQDTLSVNARGRRIALAVTQTFAENWLPRHMPSLMARLSGVDLRLDTSWDVVDLAQCGFDFAIRYMGEAGPAYGQVTLLPSGVVPVCTPSFAKRYGLRPGCETLDGIPVAHIDVPTSDPDWCNWDQWSLRTGIALGDAKEAHFTLSGSGLRVASSGMGLVLGGISEMFHELSEGRLVMPFGPKTHVTGQYWHKLIWPRDRHHGPLQRQFIDWITEQSRADRRVMQDVFEWAC</sequence>
<dbReference type="Pfam" id="PF00126">
    <property type="entry name" value="HTH_1"/>
    <property type="match status" value="1"/>
</dbReference>
<dbReference type="AlphaFoldDB" id="A0A2P8FCL1"/>
<dbReference type="Gene3D" id="1.10.10.10">
    <property type="entry name" value="Winged helix-like DNA-binding domain superfamily/Winged helix DNA-binding domain"/>
    <property type="match status" value="1"/>
</dbReference>
<dbReference type="OrthoDB" id="3252676at2"/>
<dbReference type="Pfam" id="PF03466">
    <property type="entry name" value="LysR_substrate"/>
    <property type="match status" value="1"/>
</dbReference>
<dbReference type="InterPro" id="IPR036388">
    <property type="entry name" value="WH-like_DNA-bd_sf"/>
</dbReference>
<keyword evidence="3" id="KW-0238">DNA-binding</keyword>
<keyword evidence="4" id="KW-0804">Transcription</keyword>
<evidence type="ECO:0000313" key="6">
    <source>
        <dbReference type="EMBL" id="PSL19463.1"/>
    </source>
</evidence>
<dbReference type="SUPFAM" id="SSF46785">
    <property type="entry name" value="Winged helix' DNA-binding domain"/>
    <property type="match status" value="1"/>
</dbReference>
<dbReference type="InterPro" id="IPR000847">
    <property type="entry name" value="LysR_HTH_N"/>
</dbReference>
<keyword evidence="7" id="KW-1185">Reference proteome</keyword>
<dbReference type="RefSeq" id="WP_106608648.1">
    <property type="nucleotide sequence ID" value="NZ_PYGJ01000006.1"/>
</dbReference>
<dbReference type="GO" id="GO:0006351">
    <property type="term" value="P:DNA-templated transcription"/>
    <property type="evidence" value="ECO:0007669"/>
    <property type="project" value="TreeGrafter"/>
</dbReference>
<dbReference type="PANTHER" id="PTHR30537">
    <property type="entry name" value="HTH-TYPE TRANSCRIPTIONAL REGULATOR"/>
    <property type="match status" value="1"/>
</dbReference>
<evidence type="ECO:0000256" key="2">
    <source>
        <dbReference type="ARBA" id="ARBA00023015"/>
    </source>
</evidence>
<evidence type="ECO:0000256" key="3">
    <source>
        <dbReference type="ARBA" id="ARBA00023125"/>
    </source>
</evidence>
<evidence type="ECO:0000256" key="1">
    <source>
        <dbReference type="ARBA" id="ARBA00009437"/>
    </source>
</evidence>
<feature type="domain" description="HTH lysR-type" evidence="5">
    <location>
        <begin position="1"/>
        <end position="61"/>
    </location>
</feature>
<dbReference type="GO" id="GO:0003700">
    <property type="term" value="F:DNA-binding transcription factor activity"/>
    <property type="evidence" value="ECO:0007669"/>
    <property type="project" value="InterPro"/>
</dbReference>
<gene>
    <name evidence="6" type="ORF">CLV88_106176</name>
</gene>
<dbReference type="InterPro" id="IPR005119">
    <property type="entry name" value="LysR_subst-bd"/>
</dbReference>
<dbReference type="Gene3D" id="3.40.190.10">
    <property type="entry name" value="Periplasmic binding protein-like II"/>
    <property type="match status" value="2"/>
</dbReference>
<evidence type="ECO:0000256" key="4">
    <source>
        <dbReference type="ARBA" id="ARBA00023163"/>
    </source>
</evidence>
<dbReference type="GO" id="GO:0043565">
    <property type="term" value="F:sequence-specific DNA binding"/>
    <property type="evidence" value="ECO:0007669"/>
    <property type="project" value="TreeGrafter"/>
</dbReference>
<evidence type="ECO:0000313" key="7">
    <source>
        <dbReference type="Proteomes" id="UP000240418"/>
    </source>
</evidence>
<dbReference type="InterPro" id="IPR036390">
    <property type="entry name" value="WH_DNA-bd_sf"/>
</dbReference>
<dbReference type="Proteomes" id="UP000240418">
    <property type="component" value="Unassembled WGS sequence"/>
</dbReference>
<comment type="caution">
    <text evidence="6">The sequence shown here is derived from an EMBL/GenBank/DDBJ whole genome shotgun (WGS) entry which is preliminary data.</text>
</comment>
<dbReference type="PROSITE" id="PS50931">
    <property type="entry name" value="HTH_LYSR"/>
    <property type="match status" value="1"/>
</dbReference>
<protein>
    <submittedName>
        <fullName evidence="6">LysR family glycine cleavage system transcriptional activator/LysR family transcriptional regulator of beta-lactamase</fullName>
    </submittedName>
</protein>
<comment type="similarity">
    <text evidence="1">Belongs to the LysR transcriptional regulatory family.</text>
</comment>
<reference evidence="6 7" key="1">
    <citation type="submission" date="2018-03" db="EMBL/GenBank/DDBJ databases">
        <title>Genomic Encyclopedia of Archaeal and Bacterial Type Strains, Phase II (KMG-II): from individual species to whole genera.</title>
        <authorList>
            <person name="Goeker M."/>
        </authorList>
    </citation>
    <scope>NUCLEOTIDE SEQUENCE [LARGE SCALE GENOMIC DNA]</scope>
    <source>
        <strain evidence="6 7">DSM 100673</strain>
    </source>
</reference>
<dbReference type="PANTHER" id="PTHR30537:SF79">
    <property type="entry name" value="TRANSCRIPTIONAL REGULATOR-RELATED"/>
    <property type="match status" value="1"/>
</dbReference>
<dbReference type="EMBL" id="PYGJ01000006">
    <property type="protein sequence ID" value="PSL19463.1"/>
    <property type="molecule type" value="Genomic_DNA"/>
</dbReference>
<keyword evidence="2" id="KW-0805">Transcription regulation</keyword>
<dbReference type="InterPro" id="IPR058163">
    <property type="entry name" value="LysR-type_TF_proteobact-type"/>
</dbReference>
<accession>A0A2P8FCL1</accession>
<dbReference type="SUPFAM" id="SSF53850">
    <property type="entry name" value="Periplasmic binding protein-like II"/>
    <property type="match status" value="1"/>
</dbReference>
<name>A0A2P8FCL1_9RHOB</name>
<evidence type="ECO:0000259" key="5">
    <source>
        <dbReference type="PROSITE" id="PS50931"/>
    </source>
</evidence>